<evidence type="ECO:0000256" key="3">
    <source>
        <dbReference type="ARBA" id="ARBA00023237"/>
    </source>
</evidence>
<feature type="domain" description="TonB-dependent receptor plug" evidence="7">
    <location>
        <begin position="57"/>
        <end position="159"/>
    </location>
</feature>
<dbReference type="Proteomes" id="UP001163726">
    <property type="component" value="Plasmid pCadTS8_2"/>
</dbReference>
<dbReference type="Pfam" id="PF07715">
    <property type="entry name" value="Plug"/>
    <property type="match status" value="1"/>
</dbReference>
<dbReference type="RefSeq" id="WP_268076828.1">
    <property type="nucleotide sequence ID" value="NZ_CP109967.1"/>
</dbReference>
<accession>A0ABY7ASL5</accession>
<keyword evidence="5" id="KW-0732">Signal</keyword>
<proteinExistence type="inferred from homology"/>
<evidence type="ECO:0000256" key="2">
    <source>
        <dbReference type="ARBA" id="ARBA00023136"/>
    </source>
</evidence>
<evidence type="ECO:0000256" key="1">
    <source>
        <dbReference type="ARBA" id="ARBA00004442"/>
    </source>
</evidence>
<geneLocation type="plasmid" evidence="8 9">
    <name>pCadTS8_2</name>
</geneLocation>
<evidence type="ECO:0000259" key="7">
    <source>
        <dbReference type="Pfam" id="PF07715"/>
    </source>
</evidence>
<name>A0ABY7ASL5_9ALTE</name>
<comment type="similarity">
    <text evidence="4">Belongs to the TonB-dependent receptor family.</text>
</comment>
<keyword evidence="4" id="KW-0798">TonB box</keyword>
<keyword evidence="9" id="KW-1185">Reference proteome</keyword>
<dbReference type="SUPFAM" id="SSF56935">
    <property type="entry name" value="Porins"/>
    <property type="match status" value="1"/>
</dbReference>
<feature type="chain" id="PRO_5045465613" evidence="5">
    <location>
        <begin position="26"/>
        <end position="1198"/>
    </location>
</feature>
<reference evidence="8" key="1">
    <citation type="submission" date="2022-10" db="EMBL/GenBank/DDBJ databases">
        <title>Catenovulum adriacola sp. nov. isolated in the Harbour of Susak.</title>
        <authorList>
            <person name="Schoch T."/>
            <person name="Reich S.J."/>
            <person name="Stoeferle S."/>
            <person name="Flaiz M."/>
            <person name="Kazda M."/>
            <person name="Riedel C.U."/>
            <person name="Duerre P."/>
        </authorList>
    </citation>
    <scope>NUCLEOTIDE SEQUENCE</scope>
    <source>
        <strain evidence="8">TS8</strain>
        <plasmid evidence="8">pCadTS8_2</plasmid>
    </source>
</reference>
<evidence type="ECO:0000313" key="9">
    <source>
        <dbReference type="Proteomes" id="UP001163726"/>
    </source>
</evidence>
<dbReference type="InterPro" id="IPR037066">
    <property type="entry name" value="Plug_dom_sf"/>
</dbReference>
<dbReference type="EMBL" id="CP109967">
    <property type="protein sequence ID" value="WAJ72111.1"/>
    <property type="molecule type" value="Genomic_DNA"/>
</dbReference>
<dbReference type="PANTHER" id="PTHR40980:SF3">
    <property type="entry name" value="TONB-DEPENDENT RECEPTOR-LIKE BETA-BARREL DOMAIN-CONTAINING PROTEIN"/>
    <property type="match status" value="1"/>
</dbReference>
<dbReference type="Pfam" id="PF00593">
    <property type="entry name" value="TonB_dep_Rec_b-barrel"/>
    <property type="match status" value="1"/>
</dbReference>
<evidence type="ECO:0000313" key="8">
    <source>
        <dbReference type="EMBL" id="WAJ72111.1"/>
    </source>
</evidence>
<dbReference type="Gene3D" id="2.40.170.20">
    <property type="entry name" value="TonB-dependent receptor, beta-barrel domain"/>
    <property type="match status" value="2"/>
</dbReference>
<comment type="subcellular location">
    <subcellularLocation>
        <location evidence="1 4">Cell outer membrane</location>
    </subcellularLocation>
</comment>
<sequence>MSTSFKLKPITLAVLPLLFAGNTYAAENDSKENETDETETIEVTGYRGSLLKSIHDKRNAKTVVDSIFAEDIGKNTDQNIADALSRVTGVSIQTTDGEGTKISVRGAGADLNQISLNGVALTSADPNQGVDLSSFSSDILSSIHVYKTSSADHDEGSLGANVVLKTTKPLNLQKDRLSLEVQGKYNDYNDEFDRKISGSISHKFFDDTFGVIVTASDETQSIRRDEVTGDWLEPYQEVDVRAGGARDLDGNLIEEDTVAIIRKTIQYNLNQNQRDRQTINAGFQFIPGDGTDIQLDLSYSKQEVSNDNHSVGIKAPNFNTNNNFDNLTVGSLGQGINPVTGEKLTTENGEPLLLPLEADPQQDWWVVDTENHNLVKSLNRFGSGGFGRNQGGNETENKVATLSIQHYITDNLKVDLTAGYSKTDYQTTPNSIVTTNNWGTIPREVLANTPLDYLEPIGYDCTQGKCQIVTSTEDYIYVPGGINNNMANIASGGFNPLDPYASHVGFVAKNNNTTVDINKSIFLDFDWDVDLAGITQFEFGAKVSQRDKDVYTQYQQFQGAGETVFDPETGKPVSGQSTADIYVADIIDDGTLPVDDFMHGLVGNSSQYDSSFLKGWGLINADKAFSEIFGLENSTLIGDESGSRRTIQDNHSLYFKANFAYLDDRLSGDVGIRYVHTEVASPFGNSSVKFFNGDQIFTPHELVANGLFDPSNDACTPFSNANQTIRIDGTYTTKTAEELNALNGTTDAVDQIFDPTPNIVGDKEYGPNDGPVPNQYPCYDAQIAETYPNGQPENTVMLDPSEPVPAGYTGRSWWANYRHTDTSTQKRFNEGREQRIFSSTGNGESDVWLPSLNLNYQISNELIGRFAASKTMARPGFDQLRPGFSYNENVWGEYSRMTAPNSNLQPLKSTNLDLSLEWYFNNTGQVSIALFNKDMVDFTETVKERFYTKDLRHDYDLESINLEDFIINMADGMTPENSDCMPDRVVQDKLRNSLTFGCEMVEASIVRNGAGVQTRGLEFAYRQNYDFLPGELSGLGLDFNYTYADSETEAEVLEQSGKLLKALPQAYTPKHTANTAIYWEKYGHLVRLTHRYNSIQLASRGQTNGALWDDARATVDLSANYKVNENITVSFNALNLTNSDKRTFFTSTSMDLGMRDDEGNVIPYDEGNPMDDSSVDTSRTVTQYTTGRQYRLGVRVQF</sequence>
<gene>
    <name evidence="8" type="ORF">OLW01_17675</name>
</gene>
<evidence type="ECO:0000256" key="4">
    <source>
        <dbReference type="RuleBase" id="RU003357"/>
    </source>
</evidence>
<feature type="domain" description="TonB-dependent receptor-like beta-barrel" evidence="6">
    <location>
        <begin position="819"/>
        <end position="1136"/>
    </location>
</feature>
<dbReference type="InterPro" id="IPR036942">
    <property type="entry name" value="Beta-barrel_TonB_sf"/>
</dbReference>
<feature type="signal peptide" evidence="5">
    <location>
        <begin position="1"/>
        <end position="25"/>
    </location>
</feature>
<dbReference type="PANTHER" id="PTHR40980">
    <property type="entry name" value="PLUG DOMAIN-CONTAINING PROTEIN"/>
    <property type="match status" value="1"/>
</dbReference>
<evidence type="ECO:0000256" key="5">
    <source>
        <dbReference type="SAM" id="SignalP"/>
    </source>
</evidence>
<keyword evidence="2 4" id="KW-0472">Membrane</keyword>
<keyword evidence="8" id="KW-0675">Receptor</keyword>
<keyword evidence="8" id="KW-0614">Plasmid</keyword>
<keyword evidence="3" id="KW-0998">Cell outer membrane</keyword>
<organism evidence="8 9">
    <name type="scientific">Catenovulum adriaticum</name>
    <dbReference type="NCBI Taxonomy" id="2984846"/>
    <lineage>
        <taxon>Bacteria</taxon>
        <taxon>Pseudomonadati</taxon>
        <taxon>Pseudomonadota</taxon>
        <taxon>Gammaproteobacteria</taxon>
        <taxon>Alteromonadales</taxon>
        <taxon>Alteromonadaceae</taxon>
        <taxon>Catenovulum</taxon>
    </lineage>
</organism>
<dbReference type="Gene3D" id="2.170.130.10">
    <property type="entry name" value="TonB-dependent receptor, plug domain"/>
    <property type="match status" value="1"/>
</dbReference>
<evidence type="ECO:0000259" key="6">
    <source>
        <dbReference type="Pfam" id="PF00593"/>
    </source>
</evidence>
<dbReference type="InterPro" id="IPR000531">
    <property type="entry name" value="Beta-barrel_TonB"/>
</dbReference>
<dbReference type="InterPro" id="IPR012910">
    <property type="entry name" value="Plug_dom"/>
</dbReference>
<protein>
    <submittedName>
        <fullName evidence="8">TonB-dependent receptor</fullName>
    </submittedName>
</protein>